<evidence type="ECO:0000313" key="3">
    <source>
        <dbReference type="Proteomes" id="UP000320643"/>
    </source>
</evidence>
<dbReference type="Proteomes" id="UP000320643">
    <property type="component" value="Unassembled WGS sequence"/>
</dbReference>
<dbReference type="EMBL" id="VJVZ01000010">
    <property type="protein sequence ID" value="TRW23053.1"/>
    <property type="molecule type" value="Genomic_DNA"/>
</dbReference>
<organism evidence="2 3">
    <name type="scientific">Flavobacterium zepuense</name>
    <dbReference type="NCBI Taxonomy" id="2593302"/>
    <lineage>
        <taxon>Bacteria</taxon>
        <taxon>Pseudomonadati</taxon>
        <taxon>Bacteroidota</taxon>
        <taxon>Flavobacteriia</taxon>
        <taxon>Flavobacteriales</taxon>
        <taxon>Flavobacteriaceae</taxon>
        <taxon>Flavobacterium</taxon>
    </lineage>
</organism>
<dbReference type="AlphaFoldDB" id="A0A552UXW1"/>
<feature type="transmembrane region" description="Helical" evidence="1">
    <location>
        <begin position="115"/>
        <end position="133"/>
    </location>
</feature>
<dbReference type="PANTHER" id="PTHR36974">
    <property type="entry name" value="MEMBRANE PROTEIN-RELATED"/>
    <property type="match status" value="1"/>
</dbReference>
<evidence type="ECO:0008006" key="4">
    <source>
        <dbReference type="Google" id="ProtNLM"/>
    </source>
</evidence>
<keyword evidence="1" id="KW-1133">Transmembrane helix</keyword>
<sequence>METKPRYTKTQNFSRIALGAMLVTAGIGHLTFSRKEFQAQVPDWVPVDKDTTVLLSGVAEILLGAAIAGLKKERVTTGIVAASFFAAVFPGNIAQYRNHRDGFGLDTDNKRLARLFFQPVLMGWALFGGGALNKGSKAHSRIL</sequence>
<dbReference type="RefSeq" id="WP_143374267.1">
    <property type="nucleotide sequence ID" value="NZ_VJVZ01000010.1"/>
</dbReference>
<proteinExistence type="predicted"/>
<feature type="transmembrane region" description="Helical" evidence="1">
    <location>
        <begin position="52"/>
        <end position="70"/>
    </location>
</feature>
<keyword evidence="1" id="KW-0812">Transmembrane</keyword>
<dbReference type="PANTHER" id="PTHR36974:SF1">
    <property type="entry name" value="DOXX FAMILY MEMBRANE PROTEIN"/>
    <property type="match status" value="1"/>
</dbReference>
<name>A0A552UXW1_9FLAO</name>
<comment type="caution">
    <text evidence="2">The sequence shown here is derived from an EMBL/GenBank/DDBJ whole genome shotgun (WGS) entry which is preliminary data.</text>
</comment>
<dbReference type="OrthoDB" id="9788974at2"/>
<keyword evidence="1" id="KW-0472">Membrane</keyword>
<evidence type="ECO:0000256" key="1">
    <source>
        <dbReference type="SAM" id="Phobius"/>
    </source>
</evidence>
<gene>
    <name evidence="2" type="ORF">FMM05_15275</name>
</gene>
<feature type="transmembrane region" description="Helical" evidence="1">
    <location>
        <begin position="77"/>
        <end position="95"/>
    </location>
</feature>
<feature type="transmembrane region" description="Helical" evidence="1">
    <location>
        <begin position="12"/>
        <end position="32"/>
    </location>
</feature>
<evidence type="ECO:0000313" key="2">
    <source>
        <dbReference type="EMBL" id="TRW23053.1"/>
    </source>
</evidence>
<keyword evidence="3" id="KW-1185">Reference proteome</keyword>
<accession>A0A552UXW1</accession>
<protein>
    <recommendedName>
        <fullName evidence="4">DoxX family membrane protein</fullName>
    </recommendedName>
</protein>
<reference evidence="2 3" key="1">
    <citation type="submission" date="2019-07" db="EMBL/GenBank/DDBJ databases">
        <title>Flavobacterium sp. nov., isolated from glacier ice.</title>
        <authorList>
            <person name="Liu Q."/>
            <person name="Xin Y.-H."/>
        </authorList>
    </citation>
    <scope>NUCLEOTIDE SEQUENCE [LARGE SCALE GENOMIC DNA]</scope>
    <source>
        <strain evidence="2 3">ZT4R6</strain>
    </source>
</reference>